<protein>
    <submittedName>
        <fullName evidence="1">S1 family peptidase</fullName>
    </submittedName>
</protein>
<dbReference type="Proteomes" id="UP000315377">
    <property type="component" value="Chromosome"/>
</dbReference>
<evidence type="ECO:0000313" key="1">
    <source>
        <dbReference type="EMBL" id="MCY9610304.1"/>
    </source>
</evidence>
<dbReference type="Gene3D" id="2.40.10.10">
    <property type="entry name" value="Trypsin-like serine proteases"/>
    <property type="match status" value="1"/>
</dbReference>
<name>A0AAP9J2B9_PANTH</name>
<dbReference type="GeneID" id="76998229"/>
<organism evidence="2 3">
    <name type="scientific">Paenibacillus thiaminolyticus</name>
    <name type="common">Bacillus thiaminolyticus</name>
    <dbReference type="NCBI Taxonomy" id="49283"/>
    <lineage>
        <taxon>Bacteria</taxon>
        <taxon>Bacillati</taxon>
        <taxon>Bacillota</taxon>
        <taxon>Bacilli</taxon>
        <taxon>Bacillales</taxon>
        <taxon>Paenibacillaceae</taxon>
        <taxon>Paenibacillus</taxon>
    </lineage>
</organism>
<keyword evidence="4" id="KW-1185">Reference proteome</keyword>
<evidence type="ECO:0000313" key="2">
    <source>
        <dbReference type="EMBL" id="QDM45487.1"/>
    </source>
</evidence>
<dbReference type="EMBL" id="CP041405">
    <property type="protein sequence ID" value="QDM45487.1"/>
    <property type="molecule type" value="Genomic_DNA"/>
</dbReference>
<dbReference type="EMBL" id="JAMDMM010000053">
    <property type="protein sequence ID" value="MCY9610304.1"/>
    <property type="molecule type" value="Genomic_DNA"/>
</dbReference>
<gene>
    <name evidence="2" type="ORF">FLT43_19905</name>
    <name evidence="1" type="ORF">M5W83_24450</name>
</gene>
<evidence type="ECO:0000313" key="3">
    <source>
        <dbReference type="Proteomes" id="UP000315377"/>
    </source>
</evidence>
<reference evidence="2 3" key="1">
    <citation type="submission" date="2019-07" db="EMBL/GenBank/DDBJ databases">
        <title>Paenibacillus thiaminolyticus NRRL B-4156.</title>
        <authorList>
            <person name="Hehnly C."/>
            <person name="Zhang L."/>
        </authorList>
    </citation>
    <scope>NUCLEOTIDE SEQUENCE [LARGE SCALE GENOMIC DNA]</scope>
    <source>
        <strain evidence="2 3">NRRL B-4156</strain>
    </source>
</reference>
<sequence length="129" mass="14366">MPGRPSLSDALSIPISSSEAGKFIDNNRYESLSINGWEREDEEVLGSIICKSGDTTEITCGELVTNRYFTLDEENPGIRYSQMRVVKAKEDSGAPTFHTDFGMMRSVTGTLSFAGFMIDISRMYLDMVM</sequence>
<dbReference type="InterPro" id="IPR043504">
    <property type="entry name" value="Peptidase_S1_PA_chymotrypsin"/>
</dbReference>
<reference evidence="1 4" key="2">
    <citation type="submission" date="2022-05" db="EMBL/GenBank/DDBJ databases">
        <title>Genome Sequencing of Bee-Associated Microbes.</title>
        <authorList>
            <person name="Dunlap C."/>
        </authorList>
    </citation>
    <scope>NUCLEOTIDE SEQUENCE [LARGE SCALE GENOMIC DNA]</scope>
    <source>
        <strain evidence="1 4">NRRL B-14613</strain>
    </source>
</reference>
<proteinExistence type="predicted"/>
<accession>A0AAP9J2B9</accession>
<dbReference type="Proteomes" id="UP001209276">
    <property type="component" value="Unassembled WGS sequence"/>
</dbReference>
<dbReference type="RefSeq" id="WP_127510907.1">
    <property type="nucleotide sequence ID" value="NZ_CABMNB010000032.1"/>
</dbReference>
<dbReference type="AlphaFoldDB" id="A0AAP9J2B9"/>
<evidence type="ECO:0000313" key="4">
    <source>
        <dbReference type="Proteomes" id="UP001209276"/>
    </source>
</evidence>